<sequence>MPTHIFEILNGALSFLDGGSSLNPNIPDINATQQHSDSAPGSCTREHLSGALKDADGEISAETSPGSDKIQGQTEVEMKEVKKEIEKTKKDKEKVMMENDRVKSENEELKKENEGVKREKEQFKKESEDVTKENNEVRRENEEVLKEHDALRFELSRLQQREAKLASKNKALQECVCAWKRQSDVLRNTNEELQENLHTASLEIGVRKNSVDDLLEAGARQETKRILLGLPKAPHRRE</sequence>
<keyword evidence="3" id="KW-1185">Reference proteome</keyword>
<feature type="compositionally biased region" description="Polar residues" evidence="1">
    <location>
        <begin position="61"/>
        <end position="74"/>
    </location>
</feature>
<feature type="region of interest" description="Disordered" evidence="1">
    <location>
        <begin position="55"/>
        <end position="141"/>
    </location>
</feature>
<accession>A0AA43QMF3</accession>
<proteinExistence type="predicted"/>
<dbReference type="Proteomes" id="UP001161017">
    <property type="component" value="Unassembled WGS sequence"/>
</dbReference>
<gene>
    <name evidence="2" type="ORF">OHK93_008440</name>
</gene>
<evidence type="ECO:0000256" key="1">
    <source>
        <dbReference type="SAM" id="MobiDB-lite"/>
    </source>
</evidence>
<protein>
    <submittedName>
        <fullName evidence="2">Uncharacterized protein</fullName>
    </submittedName>
</protein>
<dbReference type="Gene3D" id="6.10.250.3110">
    <property type="match status" value="1"/>
</dbReference>
<organism evidence="2 3">
    <name type="scientific">Ramalina farinacea</name>
    <dbReference type="NCBI Taxonomy" id="258253"/>
    <lineage>
        <taxon>Eukaryota</taxon>
        <taxon>Fungi</taxon>
        <taxon>Dikarya</taxon>
        <taxon>Ascomycota</taxon>
        <taxon>Pezizomycotina</taxon>
        <taxon>Lecanoromycetes</taxon>
        <taxon>OSLEUM clade</taxon>
        <taxon>Lecanoromycetidae</taxon>
        <taxon>Lecanorales</taxon>
        <taxon>Lecanorineae</taxon>
        <taxon>Ramalinaceae</taxon>
        <taxon>Ramalina</taxon>
    </lineage>
</organism>
<dbReference type="AlphaFoldDB" id="A0AA43QMF3"/>
<reference evidence="2" key="1">
    <citation type="journal article" date="2023" name="Genome Biol. Evol.">
        <title>First Whole Genome Sequence and Flow Cytometry Genome Size Data for the Lichen-Forming Fungus Ramalina farinacea (Ascomycota).</title>
        <authorList>
            <person name="Llewellyn T."/>
            <person name="Mian S."/>
            <person name="Hill R."/>
            <person name="Leitch I.J."/>
            <person name="Gaya E."/>
        </authorList>
    </citation>
    <scope>NUCLEOTIDE SEQUENCE</scope>
    <source>
        <strain evidence="2">LIQ254RAFAR</strain>
    </source>
</reference>
<comment type="caution">
    <text evidence="2">The sequence shown here is derived from an EMBL/GenBank/DDBJ whole genome shotgun (WGS) entry which is preliminary data.</text>
</comment>
<name>A0AA43QMF3_9LECA</name>
<feature type="compositionally biased region" description="Basic and acidic residues" evidence="1">
    <location>
        <begin position="76"/>
        <end position="141"/>
    </location>
</feature>
<evidence type="ECO:0000313" key="2">
    <source>
        <dbReference type="EMBL" id="MDI1489162.1"/>
    </source>
</evidence>
<dbReference type="EMBL" id="JAPUFD010000009">
    <property type="protein sequence ID" value="MDI1489162.1"/>
    <property type="molecule type" value="Genomic_DNA"/>
</dbReference>
<evidence type="ECO:0000313" key="3">
    <source>
        <dbReference type="Proteomes" id="UP001161017"/>
    </source>
</evidence>